<feature type="region of interest" description="Disordered" evidence="1">
    <location>
        <begin position="1"/>
        <end position="33"/>
    </location>
</feature>
<evidence type="ECO:0000256" key="1">
    <source>
        <dbReference type="SAM" id="MobiDB-lite"/>
    </source>
</evidence>
<feature type="region of interest" description="Disordered" evidence="1">
    <location>
        <begin position="76"/>
        <end position="98"/>
    </location>
</feature>
<keyword evidence="3" id="KW-1185">Reference proteome</keyword>
<organism evidence="2 3">
    <name type="scientific">Catellatospora methionotrophica</name>
    <dbReference type="NCBI Taxonomy" id="121620"/>
    <lineage>
        <taxon>Bacteria</taxon>
        <taxon>Bacillati</taxon>
        <taxon>Actinomycetota</taxon>
        <taxon>Actinomycetes</taxon>
        <taxon>Micromonosporales</taxon>
        <taxon>Micromonosporaceae</taxon>
        <taxon>Catellatospora</taxon>
    </lineage>
</organism>
<dbReference type="Proteomes" id="UP000660339">
    <property type="component" value="Unassembled WGS sequence"/>
</dbReference>
<evidence type="ECO:0000313" key="2">
    <source>
        <dbReference type="EMBL" id="GIG13745.1"/>
    </source>
</evidence>
<sequence length="98" mass="10541">MTAQLDLFTGQQVAPPPPAPPPQVRRAPVPLGPGEVRYRPFGGQRDCDDCWSAQAAAVRTGKPVPIRRHANTIRETSSGKAHLCGPHKVDRQAAEAAR</sequence>
<feature type="compositionally biased region" description="Pro residues" evidence="1">
    <location>
        <begin position="14"/>
        <end position="23"/>
    </location>
</feature>
<accession>A0A8J3L7J2</accession>
<comment type="caution">
    <text evidence="2">The sequence shown here is derived from an EMBL/GenBank/DDBJ whole genome shotgun (WGS) entry which is preliminary data.</text>
</comment>
<dbReference type="RefSeq" id="WP_166383037.1">
    <property type="nucleotide sequence ID" value="NZ_BAAATT010000014.1"/>
</dbReference>
<name>A0A8J3L7J2_9ACTN</name>
<evidence type="ECO:0000313" key="3">
    <source>
        <dbReference type="Proteomes" id="UP000660339"/>
    </source>
</evidence>
<dbReference type="EMBL" id="BONJ01000007">
    <property type="protein sequence ID" value="GIG13745.1"/>
    <property type="molecule type" value="Genomic_DNA"/>
</dbReference>
<protein>
    <submittedName>
        <fullName evidence="2">Uncharacterized protein</fullName>
    </submittedName>
</protein>
<proteinExistence type="predicted"/>
<reference evidence="2" key="1">
    <citation type="submission" date="2021-01" db="EMBL/GenBank/DDBJ databases">
        <title>Whole genome shotgun sequence of Catellatospora methionotrophica NBRC 14553.</title>
        <authorList>
            <person name="Komaki H."/>
            <person name="Tamura T."/>
        </authorList>
    </citation>
    <scope>NUCLEOTIDE SEQUENCE</scope>
    <source>
        <strain evidence="2">NBRC 14553</strain>
    </source>
</reference>
<feature type="compositionally biased region" description="Basic and acidic residues" evidence="1">
    <location>
        <begin position="87"/>
        <end position="98"/>
    </location>
</feature>
<gene>
    <name evidence="2" type="ORF">Cme02nite_20770</name>
</gene>
<dbReference type="AlphaFoldDB" id="A0A8J3L7J2"/>